<feature type="compositionally biased region" description="Low complexity" evidence="1">
    <location>
        <begin position="275"/>
        <end position="284"/>
    </location>
</feature>
<dbReference type="Pfam" id="PF02171">
    <property type="entry name" value="Piwi"/>
    <property type="match status" value="1"/>
</dbReference>
<feature type="compositionally biased region" description="Low complexity" evidence="1">
    <location>
        <begin position="316"/>
        <end position="333"/>
    </location>
</feature>
<evidence type="ECO:0000259" key="2">
    <source>
        <dbReference type="PROSITE" id="PS50821"/>
    </source>
</evidence>
<organism evidence="4 5">
    <name type="scientific">Musca domestica</name>
    <name type="common">House fly</name>
    <dbReference type="NCBI Taxonomy" id="7370"/>
    <lineage>
        <taxon>Eukaryota</taxon>
        <taxon>Metazoa</taxon>
        <taxon>Ecdysozoa</taxon>
        <taxon>Arthropoda</taxon>
        <taxon>Hexapoda</taxon>
        <taxon>Insecta</taxon>
        <taxon>Pterygota</taxon>
        <taxon>Neoptera</taxon>
        <taxon>Endopterygota</taxon>
        <taxon>Diptera</taxon>
        <taxon>Brachycera</taxon>
        <taxon>Muscomorpha</taxon>
        <taxon>Muscoidea</taxon>
        <taxon>Muscidae</taxon>
        <taxon>Musca</taxon>
    </lineage>
</organism>
<dbReference type="Pfam" id="PF08699">
    <property type="entry name" value="ArgoL1"/>
    <property type="match status" value="1"/>
</dbReference>
<accession>A0A9J7CLN2</accession>
<dbReference type="VEuPathDB" id="VectorBase:MDOA004436"/>
<dbReference type="PROSITE" id="PS50822">
    <property type="entry name" value="PIWI"/>
    <property type="match status" value="1"/>
</dbReference>
<feature type="compositionally biased region" description="Low complexity" evidence="1">
    <location>
        <begin position="32"/>
        <end position="88"/>
    </location>
</feature>
<feature type="compositionally biased region" description="Gly residues" evidence="1">
    <location>
        <begin position="265"/>
        <end position="274"/>
    </location>
</feature>
<evidence type="ECO:0000259" key="3">
    <source>
        <dbReference type="PROSITE" id="PS50822"/>
    </source>
</evidence>
<protein>
    <submittedName>
        <fullName evidence="5">Protein argonaute-2 isoform X1</fullName>
    </submittedName>
</protein>
<dbReference type="InterPro" id="IPR032473">
    <property type="entry name" value="Argonaute_Mid_dom"/>
</dbReference>
<feature type="compositionally biased region" description="Gly residues" evidence="1">
    <location>
        <begin position="105"/>
        <end position="114"/>
    </location>
</feature>
<evidence type="ECO:0000256" key="1">
    <source>
        <dbReference type="SAM" id="MobiDB-lite"/>
    </source>
</evidence>
<dbReference type="SMART" id="SM00950">
    <property type="entry name" value="Piwi"/>
    <property type="match status" value="1"/>
</dbReference>
<dbReference type="OrthoDB" id="10252740at2759"/>
<dbReference type="InterPro" id="IPR032474">
    <property type="entry name" value="Argonaute_N"/>
</dbReference>
<feature type="compositionally biased region" description="Gly residues" evidence="1">
    <location>
        <begin position="245"/>
        <end position="254"/>
    </location>
</feature>
<dbReference type="SUPFAM" id="SSF53098">
    <property type="entry name" value="Ribonuclease H-like"/>
    <property type="match status" value="1"/>
</dbReference>
<dbReference type="InterPro" id="IPR012337">
    <property type="entry name" value="RNaseH-like_sf"/>
</dbReference>
<feature type="compositionally biased region" description="Gly residues" evidence="1">
    <location>
        <begin position="285"/>
        <end position="294"/>
    </location>
</feature>
<dbReference type="RefSeq" id="XP_005177178.2">
    <property type="nucleotide sequence ID" value="XM_005177121.4"/>
</dbReference>
<feature type="compositionally biased region" description="Gly residues" evidence="1">
    <location>
        <begin position="125"/>
        <end position="134"/>
    </location>
</feature>
<feature type="compositionally biased region" description="Gly residues" evidence="1">
    <location>
        <begin position="185"/>
        <end position="194"/>
    </location>
</feature>
<sequence>MGKKNKYKSSESDSSGKKQTQDPQKGSQENTQSGQGSQQSQVPGQQKSGQGQQGQQTPQPGGQGGQQQLQKPGQQQGVPQQTAQQQRGSEGGSQGAQKQQRGPGQQQGGWGGSQGAQKQQTGPGQQQGGWGGNQGAQQQQRGPGQQQGGWGGNQGAQQQQRGPGQQQGGSGGNQGAQQQQRGPGQQQGGSGGHQGAQQQQRGPGQQQGAWGGNQGAQQQQRGPGQQQGGWGGNQGAQQQQRGPGAQQGGSGGHQGVQQQQRGPGQQQGGWGGNQGAQQQQRGPGQQQGGSGGNQGAQQQQRGPGPQQQGGSGGGSNRPQQQRGAAQQRQLQEQQRVVTSFQNLSLSEEKILPVKKASCAGIVRGTRGTEGVVEVNYLRLLLDNMPNEAYHYDVTITPDRPKKCMRPAFQQCKRETFGGIEAAFDGRKSCYTPVRLPGPIEHTVHVPDSGNRTKEFRVEIKETTDCVVDLNSLRTYHNEKVSDKPMRALQALDVILSESNNERSIRVGRSFFCRPRNPFDLEDGYEAWTGLFQAAILGEVPFLNVDIAHKSFPRESPLLDYLANNNISLEKPLESYEYRNVERYLKNIDIVYQPPASFGSFDKRYKVMGLGDSASKLTFKNDEGAQMTIAAYFQSRGYILKYPQLNCVKVGSTVRSIYLPMELCKIAEGQALNRKDESKQVQKMIRFAATSTNLRKAKIMDMLTYFNHNASAIVQSFGIQIGSSFIKVPIRVLPSPLMEYLNGQTVRTSRGAWRMDGLKFLTCSQPQGGAGHKWGIIYEENPRSRMSYRDLEQFKNKVLTTSKNLNMNLENSAEIIAYRNINATLADLAKQKYALVFVVLGRNSRTTYSDIKQNAELRVGILTQCIKEETIGRTARDLTVFSNILLKVNGKLNGTNHKISQDRDIAMKQMMTPLKNVMFMGADVTHPSPDQRHIPSVVGVTASHDPFGACYNMQYRLQQSTREDIEDMESIATQHLKVYFKYMKTYPSQIIYYRDGVSDGQFPIIANVELKAIKRACAKLKCSPKLTCIIVVKRHHTRFFPMTQPRDDRDFNNVVPGTVVDQHITHPNEVQFFMVSHQSIQGTAKPTRYNVIMDESNLDIDLLQQLTYNLCHLFPRCNRVVSYPAPAYLAHLVAFRGRVYLEGSRTFSKDLKREYEQRLIKPVFMECNPMYFI</sequence>
<dbReference type="Pfam" id="PF02170">
    <property type="entry name" value="PAZ"/>
    <property type="match status" value="1"/>
</dbReference>
<dbReference type="PROSITE" id="PS50821">
    <property type="entry name" value="PAZ"/>
    <property type="match status" value="1"/>
</dbReference>
<feature type="region of interest" description="Disordered" evidence="1">
    <location>
        <begin position="1"/>
        <end position="333"/>
    </location>
</feature>
<feature type="compositionally biased region" description="Low complexity" evidence="1">
    <location>
        <begin position="195"/>
        <end position="208"/>
    </location>
</feature>
<dbReference type="Gene3D" id="3.30.420.10">
    <property type="entry name" value="Ribonuclease H-like superfamily/Ribonuclease H"/>
    <property type="match status" value="1"/>
</dbReference>
<gene>
    <name evidence="5" type="primary">LOC101890924</name>
</gene>
<dbReference type="Pfam" id="PF16487">
    <property type="entry name" value="ArgoMid"/>
    <property type="match status" value="1"/>
</dbReference>
<evidence type="ECO:0000313" key="5">
    <source>
        <dbReference type="RefSeq" id="XP_005177178.2"/>
    </source>
</evidence>
<dbReference type="InterPro" id="IPR003165">
    <property type="entry name" value="Piwi"/>
</dbReference>
<feature type="domain" description="PAZ" evidence="2">
    <location>
        <begin position="556"/>
        <end position="667"/>
    </location>
</feature>
<feature type="compositionally biased region" description="Polar residues" evidence="1">
    <location>
        <begin position="21"/>
        <end position="31"/>
    </location>
</feature>
<dbReference type="InterPro" id="IPR003100">
    <property type="entry name" value="PAZ_dom"/>
</dbReference>
<dbReference type="CDD" id="cd04657">
    <property type="entry name" value="Piwi_ago-like"/>
    <property type="match status" value="1"/>
</dbReference>
<feature type="domain" description="Piwi" evidence="3">
    <location>
        <begin position="834"/>
        <end position="1141"/>
    </location>
</feature>
<feature type="compositionally biased region" description="Low complexity" evidence="1">
    <location>
        <begin position="255"/>
        <end position="264"/>
    </location>
</feature>
<dbReference type="InterPro" id="IPR036085">
    <property type="entry name" value="PAZ_dom_sf"/>
</dbReference>
<feature type="compositionally biased region" description="Basic and acidic residues" evidence="1">
    <location>
        <begin position="8"/>
        <end position="20"/>
    </location>
</feature>
<feature type="compositionally biased region" description="Gly residues" evidence="1">
    <location>
        <begin position="165"/>
        <end position="174"/>
    </location>
</feature>
<dbReference type="eggNOG" id="KOG1041">
    <property type="taxonomic scope" value="Eukaryota"/>
</dbReference>
<dbReference type="Pfam" id="PF16486">
    <property type="entry name" value="ArgoN"/>
    <property type="match status" value="1"/>
</dbReference>
<dbReference type="SMART" id="SM01163">
    <property type="entry name" value="DUF1785"/>
    <property type="match status" value="1"/>
</dbReference>
<feature type="compositionally biased region" description="Gly residues" evidence="1">
    <location>
        <begin position="225"/>
        <end position="234"/>
    </location>
</feature>
<dbReference type="CDD" id="cd02846">
    <property type="entry name" value="PAZ_argonaute_like"/>
    <property type="match status" value="1"/>
</dbReference>
<dbReference type="GeneID" id="101890924"/>
<dbReference type="InterPro" id="IPR014811">
    <property type="entry name" value="ArgoL1"/>
</dbReference>
<dbReference type="Pfam" id="PF16488">
    <property type="entry name" value="ArgoL2"/>
    <property type="match status" value="1"/>
</dbReference>
<name>A0A9J7CLN2_MUSDO</name>
<dbReference type="InterPro" id="IPR032472">
    <property type="entry name" value="ArgoL2"/>
</dbReference>
<keyword evidence="4" id="KW-1185">Reference proteome</keyword>
<dbReference type="STRING" id="7370.A0A1I8MFR4"/>
<dbReference type="PANTHER" id="PTHR22891">
    <property type="entry name" value="EUKARYOTIC TRANSLATION INITIATION FACTOR 2C"/>
    <property type="match status" value="1"/>
</dbReference>
<dbReference type="Gene3D" id="3.40.50.2300">
    <property type="match status" value="1"/>
</dbReference>
<dbReference type="InterPro" id="IPR036397">
    <property type="entry name" value="RNaseH_sf"/>
</dbReference>
<feature type="compositionally biased region" description="Gly residues" evidence="1">
    <location>
        <begin position="145"/>
        <end position="154"/>
    </location>
</feature>
<feature type="compositionally biased region" description="Low complexity" evidence="1">
    <location>
        <begin position="135"/>
        <end position="144"/>
    </location>
</feature>
<dbReference type="InterPro" id="IPR045246">
    <property type="entry name" value="Piwi_ago-like"/>
</dbReference>
<feature type="compositionally biased region" description="Low complexity" evidence="1">
    <location>
        <begin position="215"/>
        <end position="224"/>
    </location>
</feature>
<dbReference type="VEuPathDB" id="VectorBase:MDOMA2_002502"/>
<proteinExistence type="predicted"/>
<feature type="compositionally biased region" description="Low complexity" evidence="1">
    <location>
        <begin position="235"/>
        <end position="244"/>
    </location>
</feature>
<feature type="compositionally biased region" description="Low complexity" evidence="1">
    <location>
        <begin position="115"/>
        <end position="124"/>
    </location>
</feature>
<feature type="compositionally biased region" description="Low complexity" evidence="1">
    <location>
        <begin position="95"/>
        <end position="104"/>
    </location>
</feature>
<dbReference type="Proteomes" id="UP001652621">
    <property type="component" value="Unplaced"/>
</dbReference>
<feature type="compositionally biased region" description="Low complexity" evidence="1">
    <location>
        <begin position="175"/>
        <end position="184"/>
    </location>
</feature>
<feature type="compositionally biased region" description="Low complexity" evidence="1">
    <location>
        <begin position="155"/>
        <end position="164"/>
    </location>
</feature>
<reference evidence="5" key="1">
    <citation type="submission" date="2025-08" db="UniProtKB">
        <authorList>
            <consortium name="RefSeq"/>
        </authorList>
    </citation>
    <scope>IDENTIFICATION</scope>
    <source>
        <strain evidence="5">Aabys</strain>
        <tissue evidence="5">Whole body</tissue>
    </source>
</reference>
<feature type="compositionally biased region" description="Low complexity" evidence="1">
    <location>
        <begin position="295"/>
        <end position="306"/>
    </location>
</feature>
<evidence type="ECO:0000313" key="4">
    <source>
        <dbReference type="Proteomes" id="UP001652621"/>
    </source>
</evidence>
<dbReference type="Gene3D" id="2.170.260.10">
    <property type="entry name" value="paz domain"/>
    <property type="match status" value="1"/>
</dbReference>
<dbReference type="SUPFAM" id="SSF101690">
    <property type="entry name" value="PAZ domain"/>
    <property type="match status" value="1"/>
</dbReference>